<dbReference type="Proteomes" id="UP000275846">
    <property type="component" value="Unassembled WGS sequence"/>
</dbReference>
<dbReference type="InterPro" id="IPR036941">
    <property type="entry name" value="Rcpt_L-dom_sf"/>
</dbReference>
<evidence type="ECO:0000313" key="2">
    <source>
        <dbReference type="EMBL" id="VDM05229.1"/>
    </source>
</evidence>
<dbReference type="AlphaFoldDB" id="A0A3P7DNB6"/>
<dbReference type="InterPro" id="IPR000494">
    <property type="entry name" value="Rcpt_L-dom"/>
</dbReference>
<evidence type="ECO:0000259" key="1">
    <source>
        <dbReference type="Pfam" id="PF01030"/>
    </source>
</evidence>
<sequence length="116" mass="13099">MDDLWNLRNLREIVGYIYLDFTGSPPELTNLTFLQNLYKVTAEFSDGVSLGIALSIYNASNLEFLGFKSLRYVDTDAYLEFLPSLCYLSGLKQILPMRTKAVKSPTTCGKPLLYKA</sequence>
<reference evidence="2 3" key="1">
    <citation type="submission" date="2018-11" db="EMBL/GenBank/DDBJ databases">
        <authorList>
            <consortium name="Pathogen Informatics"/>
        </authorList>
    </citation>
    <scope>NUCLEOTIDE SEQUENCE [LARGE SCALE GENOMIC DNA]</scope>
    <source>
        <strain evidence="2 3">NST_G2</strain>
    </source>
</reference>
<evidence type="ECO:0000313" key="3">
    <source>
        <dbReference type="Proteomes" id="UP000275846"/>
    </source>
</evidence>
<protein>
    <recommendedName>
        <fullName evidence="1">Receptor L-domain domain-containing protein</fullName>
    </recommendedName>
</protein>
<dbReference type="OrthoDB" id="6219513at2759"/>
<dbReference type="EMBL" id="UYSU01045486">
    <property type="protein sequence ID" value="VDM05229.1"/>
    <property type="molecule type" value="Genomic_DNA"/>
</dbReference>
<dbReference type="SUPFAM" id="SSF52058">
    <property type="entry name" value="L domain-like"/>
    <property type="match status" value="1"/>
</dbReference>
<keyword evidence="3" id="KW-1185">Reference proteome</keyword>
<dbReference type="Pfam" id="PF01030">
    <property type="entry name" value="Recep_L_domain"/>
    <property type="match status" value="1"/>
</dbReference>
<organism evidence="2 3">
    <name type="scientific">Schistocephalus solidus</name>
    <name type="common">Tapeworm</name>
    <dbReference type="NCBI Taxonomy" id="70667"/>
    <lineage>
        <taxon>Eukaryota</taxon>
        <taxon>Metazoa</taxon>
        <taxon>Spiralia</taxon>
        <taxon>Lophotrochozoa</taxon>
        <taxon>Platyhelminthes</taxon>
        <taxon>Cestoda</taxon>
        <taxon>Eucestoda</taxon>
        <taxon>Diphyllobothriidea</taxon>
        <taxon>Diphyllobothriidae</taxon>
        <taxon>Schistocephalus</taxon>
    </lineage>
</organism>
<proteinExistence type="predicted"/>
<accession>A0A3P7DNB6</accession>
<dbReference type="Gene3D" id="3.80.20.20">
    <property type="entry name" value="Receptor L-domain"/>
    <property type="match status" value="1"/>
</dbReference>
<gene>
    <name evidence="2" type="ORF">SSLN_LOCUS18843</name>
</gene>
<feature type="domain" description="Receptor L-domain" evidence="1">
    <location>
        <begin position="4"/>
        <end position="89"/>
    </location>
</feature>
<dbReference type="STRING" id="70667.A0A3P7DNB6"/>
<name>A0A3P7DNB6_SCHSO</name>